<evidence type="ECO:0000313" key="5">
    <source>
        <dbReference type="Proteomes" id="UP000018217"/>
    </source>
</evidence>
<dbReference type="OrthoDB" id="5590073at2"/>
<evidence type="ECO:0000256" key="2">
    <source>
        <dbReference type="ARBA" id="ARBA00022801"/>
    </source>
</evidence>
<evidence type="ECO:0000256" key="1">
    <source>
        <dbReference type="ARBA" id="ARBA00022487"/>
    </source>
</evidence>
<sequence>MPPKNLSEELFKPRFKHPETSSLVRRVHHHHPFSIHSALGGEYSVGWYRMIERLLWVWRGLSPQEVVEVLSRIAASTSEHTDEQLLDTVIGYRGGNWIYEWSNQGALWQQKASQGVDEQQAGHCWLQAANFYSVASYPHLKEDPLAEQAQLLASRAYQQATLLLPGELKELEFAIPDGSPVSGFLHMPPDARPPYPTVLMCGSLDSLQSDHYRLFHDYLAPHGIALLTLDMPSVGFSAKWKLTQDTSFLHQQVLRQLENVAWVDHTRVAAFGYRFGANVAVRLACLETHRLRAVACLGPIVHRLLTDTDLQDRVPDMYMDMLASRLGMSGTSDSTLRTELSRFSLKTQGLLGRRSPTPMLSACWADDPFSPEEESRLIVNSSSAGRLIKIPTSPAGSRFDKALRDMSDWLLAKLTL</sequence>
<dbReference type="Pfam" id="PF06500">
    <property type="entry name" value="FrsA-like"/>
    <property type="match status" value="1"/>
</dbReference>
<dbReference type="InterPro" id="IPR050261">
    <property type="entry name" value="FrsA_esterase"/>
</dbReference>
<organism evidence="4 5">
    <name type="scientific">Erwinia piriflorinigrans CFBP 5888</name>
    <dbReference type="NCBI Taxonomy" id="1161919"/>
    <lineage>
        <taxon>Bacteria</taxon>
        <taxon>Pseudomonadati</taxon>
        <taxon>Pseudomonadota</taxon>
        <taxon>Gammaproteobacteria</taxon>
        <taxon>Enterobacterales</taxon>
        <taxon>Erwiniaceae</taxon>
        <taxon>Erwinia</taxon>
    </lineage>
</organism>
<dbReference type="PANTHER" id="PTHR22946:SF4">
    <property type="entry name" value="ESTERASE FRSA"/>
    <property type="match status" value="1"/>
</dbReference>
<dbReference type="PANTHER" id="PTHR22946">
    <property type="entry name" value="DIENELACTONE HYDROLASE DOMAIN-CONTAINING PROTEIN-RELATED"/>
    <property type="match status" value="1"/>
</dbReference>
<dbReference type="EC" id="3.1.1.1" evidence="3"/>
<dbReference type="SUPFAM" id="SSF53474">
    <property type="entry name" value="alpha/beta-Hydrolases"/>
    <property type="match status" value="1"/>
</dbReference>
<comment type="caution">
    <text evidence="4">The sequence shown here is derived from an EMBL/GenBank/DDBJ whole genome shotgun (WGS) entry which is preliminary data.</text>
</comment>
<gene>
    <name evidence="4" type="primary">yafA</name>
    <name evidence="3" type="synonym">frsA</name>
    <name evidence="4" type="ORF">EPIR_0955</name>
</gene>
<dbReference type="NCBIfam" id="NF003460">
    <property type="entry name" value="PRK05077.1"/>
    <property type="match status" value="1"/>
</dbReference>
<dbReference type="GO" id="GO:0106435">
    <property type="term" value="F:carboxylesterase activity"/>
    <property type="evidence" value="ECO:0007669"/>
    <property type="project" value="UniProtKB-EC"/>
</dbReference>
<keyword evidence="5" id="KW-1185">Reference proteome</keyword>
<dbReference type="InterPro" id="IPR029058">
    <property type="entry name" value="AB_hydrolase_fold"/>
</dbReference>
<dbReference type="InterPro" id="IPR010520">
    <property type="entry name" value="FrsA-like"/>
</dbReference>
<comment type="similarity">
    <text evidence="3">Belongs to the FrsA family.</text>
</comment>
<dbReference type="HAMAP" id="MF_01063">
    <property type="entry name" value="FrsA"/>
    <property type="match status" value="1"/>
</dbReference>
<protein>
    <recommendedName>
        <fullName evidence="3">Esterase FrsA</fullName>
        <ecNumber evidence="3">3.1.1.1</ecNumber>
    </recommendedName>
</protein>
<dbReference type="EMBL" id="CAHS01000013">
    <property type="protein sequence ID" value="CCG86320.1"/>
    <property type="molecule type" value="Genomic_DNA"/>
</dbReference>
<evidence type="ECO:0000256" key="3">
    <source>
        <dbReference type="HAMAP-Rule" id="MF_01063"/>
    </source>
</evidence>
<accession>V5Z5N6</accession>
<dbReference type="AlphaFoldDB" id="V5Z5N6"/>
<keyword evidence="1 3" id="KW-0719">Serine esterase</keyword>
<comment type="function">
    <text evidence="3">Catalyzes the hydrolysis of esters.</text>
</comment>
<dbReference type="Gene3D" id="3.40.50.1820">
    <property type="entry name" value="alpha/beta hydrolase"/>
    <property type="match status" value="1"/>
</dbReference>
<dbReference type="STRING" id="1161919.EPIR_0955"/>
<dbReference type="Proteomes" id="UP000018217">
    <property type="component" value="Unassembled WGS sequence"/>
</dbReference>
<reference evidence="4 5" key="1">
    <citation type="journal article" date="2013" name="Syst. Appl. Microbiol.">
        <title>Phylogenetic position and virulence apparatus of the pear flower necrosis pathogen Erwinia piriflorinigrans CFBP 5888T as assessed by comparative genomics.</title>
        <authorList>
            <person name="Smits T.H."/>
            <person name="Rezzonico F."/>
            <person name="Lopez M.M."/>
            <person name="Blom J."/>
            <person name="Goesmann A."/>
            <person name="Frey J.E."/>
            <person name="Duffy B."/>
        </authorList>
    </citation>
    <scope>NUCLEOTIDE SEQUENCE [LARGE SCALE GENOMIC DNA]</scope>
    <source>
        <strain evidence="5">CFBP5888</strain>
    </source>
</reference>
<evidence type="ECO:0000313" key="4">
    <source>
        <dbReference type="EMBL" id="CCG86320.1"/>
    </source>
</evidence>
<dbReference type="RefSeq" id="WP_023654137.1">
    <property type="nucleotide sequence ID" value="NZ_CAHS01000013.1"/>
</dbReference>
<keyword evidence="2 3" id="KW-0378">Hydrolase</keyword>
<comment type="catalytic activity">
    <reaction evidence="3">
        <text>a carboxylic ester + H2O = an alcohol + a carboxylate + H(+)</text>
        <dbReference type="Rhea" id="RHEA:21164"/>
        <dbReference type="ChEBI" id="CHEBI:15377"/>
        <dbReference type="ChEBI" id="CHEBI:15378"/>
        <dbReference type="ChEBI" id="CHEBI:29067"/>
        <dbReference type="ChEBI" id="CHEBI:30879"/>
        <dbReference type="ChEBI" id="CHEBI:33308"/>
        <dbReference type="EC" id="3.1.1.1"/>
    </reaction>
</comment>
<name>V5Z5N6_9GAMM</name>
<dbReference type="InterPro" id="IPR043423">
    <property type="entry name" value="FrsA"/>
</dbReference>
<proteinExistence type="inferred from homology"/>